<organism evidence="1 2">
    <name type="scientific">Solanum verrucosum</name>
    <dbReference type="NCBI Taxonomy" id="315347"/>
    <lineage>
        <taxon>Eukaryota</taxon>
        <taxon>Viridiplantae</taxon>
        <taxon>Streptophyta</taxon>
        <taxon>Embryophyta</taxon>
        <taxon>Tracheophyta</taxon>
        <taxon>Spermatophyta</taxon>
        <taxon>Magnoliopsida</taxon>
        <taxon>eudicotyledons</taxon>
        <taxon>Gunneridae</taxon>
        <taxon>Pentapetalae</taxon>
        <taxon>asterids</taxon>
        <taxon>lamiids</taxon>
        <taxon>Solanales</taxon>
        <taxon>Solanaceae</taxon>
        <taxon>Solanoideae</taxon>
        <taxon>Solaneae</taxon>
        <taxon>Solanum</taxon>
    </lineage>
</organism>
<evidence type="ECO:0000313" key="1">
    <source>
        <dbReference type="EMBL" id="WMV32906.1"/>
    </source>
</evidence>
<reference evidence="1" key="1">
    <citation type="submission" date="2023-08" db="EMBL/GenBank/DDBJ databases">
        <title>A de novo genome assembly of Solanum verrucosum Schlechtendal, a Mexican diploid species geographically isolated from the other diploid A-genome species in potato relatives.</title>
        <authorList>
            <person name="Hosaka K."/>
        </authorList>
    </citation>
    <scope>NUCLEOTIDE SEQUENCE</scope>
    <source>
        <tissue evidence="1">Young leaves</tissue>
    </source>
</reference>
<evidence type="ECO:0000313" key="2">
    <source>
        <dbReference type="Proteomes" id="UP001234989"/>
    </source>
</evidence>
<dbReference type="AlphaFoldDB" id="A0AAF0R6V3"/>
<accession>A0AAF0R6V3</accession>
<keyword evidence="2" id="KW-1185">Reference proteome</keyword>
<protein>
    <submittedName>
        <fullName evidence="1">Uncharacterized protein</fullName>
    </submittedName>
</protein>
<gene>
    <name evidence="1" type="ORF">MTR67_026291</name>
</gene>
<proteinExistence type="predicted"/>
<dbReference type="Proteomes" id="UP001234989">
    <property type="component" value="Chromosome 6"/>
</dbReference>
<name>A0AAF0R6V3_SOLVR</name>
<dbReference type="EMBL" id="CP133617">
    <property type="protein sequence ID" value="WMV32906.1"/>
    <property type="molecule type" value="Genomic_DNA"/>
</dbReference>
<sequence length="66" mass="7312">MTQMDLLTKHVMGGGYKAVKVVGVNSGVNPEDDNLRPRTQRGIILVKPSEGFSSELSKVRRESRLE</sequence>